<feature type="transmembrane region" description="Helical" evidence="1">
    <location>
        <begin position="95"/>
        <end position="116"/>
    </location>
</feature>
<gene>
    <name evidence="2" type="ORF">Lwal_3111</name>
</gene>
<reference evidence="2 3" key="1">
    <citation type="submission" date="2015-11" db="EMBL/GenBank/DDBJ databases">
        <title>Genomic analysis of 38 Legionella species identifies large and diverse effector repertoires.</title>
        <authorList>
            <person name="Burstein D."/>
            <person name="Amaro F."/>
            <person name="Zusman T."/>
            <person name="Lifshitz Z."/>
            <person name="Cohen O."/>
            <person name="Gilbert J.A."/>
            <person name="Pupko T."/>
            <person name="Shuman H.A."/>
            <person name="Segal G."/>
        </authorList>
    </citation>
    <scope>NUCLEOTIDE SEQUENCE [LARGE SCALE GENOMIC DNA]</scope>
    <source>
        <strain evidence="2 3">ATCC 51914</strain>
    </source>
</reference>
<dbReference type="EMBL" id="LNZB01000060">
    <property type="protein sequence ID" value="KTD75070.1"/>
    <property type="molecule type" value="Genomic_DNA"/>
</dbReference>
<dbReference type="Proteomes" id="UP000054729">
    <property type="component" value="Unassembled WGS sequence"/>
</dbReference>
<name>A0A0W1A147_9GAMM</name>
<evidence type="ECO:0000313" key="2">
    <source>
        <dbReference type="EMBL" id="KTD75070.1"/>
    </source>
</evidence>
<evidence type="ECO:0000256" key="1">
    <source>
        <dbReference type="SAM" id="Phobius"/>
    </source>
</evidence>
<accession>A0A0W1A147</accession>
<evidence type="ECO:0000313" key="3">
    <source>
        <dbReference type="Proteomes" id="UP000054729"/>
    </source>
</evidence>
<dbReference type="RefSeq" id="WP_058481703.1">
    <property type="nucleotide sequence ID" value="NZ_CAAAIQ010000005.1"/>
</dbReference>
<feature type="transmembrane region" description="Helical" evidence="1">
    <location>
        <begin position="52"/>
        <end position="74"/>
    </location>
</feature>
<comment type="caution">
    <text evidence="2">The sequence shown here is derived from an EMBL/GenBank/DDBJ whole genome shotgun (WGS) entry which is preliminary data.</text>
</comment>
<protein>
    <submittedName>
        <fullName evidence="2">Uncharacterized protein</fullName>
    </submittedName>
</protein>
<keyword evidence="1" id="KW-0472">Membrane</keyword>
<organism evidence="2 3">
    <name type="scientific">Legionella waltersii</name>
    <dbReference type="NCBI Taxonomy" id="66969"/>
    <lineage>
        <taxon>Bacteria</taxon>
        <taxon>Pseudomonadati</taxon>
        <taxon>Pseudomonadota</taxon>
        <taxon>Gammaproteobacteria</taxon>
        <taxon>Legionellales</taxon>
        <taxon>Legionellaceae</taxon>
        <taxon>Legionella</taxon>
    </lineage>
</organism>
<keyword evidence="1" id="KW-0812">Transmembrane</keyword>
<keyword evidence="3" id="KW-1185">Reference proteome</keyword>
<dbReference type="PATRIC" id="fig|66969.6.peg.3398"/>
<proteinExistence type="predicted"/>
<keyword evidence="1" id="KW-1133">Transmembrane helix</keyword>
<dbReference type="AlphaFoldDB" id="A0A0W1A147"/>
<sequence>MAVSDSLDSLNEFLKSQTGVTEDLLDELFSETPSFSPIFFTPMTLKKCYAPISAPIALSLISLELLLDTMVYLLQGIYNLVINRSFQEFQKSMELSLKSVIFTAAMVLATVASPIINLVDFIGSIFTAAIGILCKQDENSNLTVAMQP</sequence>